<dbReference type="PROSITE" id="PS51473">
    <property type="entry name" value="GNK2"/>
    <property type="match status" value="2"/>
</dbReference>
<dbReference type="FunFam" id="3.30.430.20:FF:000002">
    <property type="entry name" value="Cysteine-rich receptor-like protein kinase 10"/>
    <property type="match status" value="1"/>
</dbReference>
<accession>A0A078FQD4</accession>
<organism evidence="5 6">
    <name type="scientific">Brassica napus</name>
    <name type="common">Rape</name>
    <dbReference type="NCBI Taxonomy" id="3708"/>
    <lineage>
        <taxon>Eukaryota</taxon>
        <taxon>Viridiplantae</taxon>
        <taxon>Streptophyta</taxon>
        <taxon>Embryophyta</taxon>
        <taxon>Tracheophyta</taxon>
        <taxon>Spermatophyta</taxon>
        <taxon>Magnoliopsida</taxon>
        <taxon>eudicotyledons</taxon>
        <taxon>Gunneridae</taxon>
        <taxon>Pentapetalae</taxon>
        <taxon>rosids</taxon>
        <taxon>malvids</taxon>
        <taxon>Brassicales</taxon>
        <taxon>Brassicaceae</taxon>
        <taxon>Brassiceae</taxon>
        <taxon>Brassica</taxon>
    </lineage>
</organism>
<dbReference type="Proteomes" id="UP000028999">
    <property type="component" value="Unassembled WGS sequence"/>
</dbReference>
<feature type="transmembrane region" description="Helical" evidence="3">
    <location>
        <begin position="192"/>
        <end position="213"/>
    </location>
</feature>
<dbReference type="STRING" id="3708.A0A078FQD4"/>
<dbReference type="Gene3D" id="3.30.430.20">
    <property type="entry name" value="Gnk2 domain, C-X8-C-X2-C motif"/>
    <property type="match status" value="2"/>
</dbReference>
<name>A0A078FQD4_BRANA</name>
<protein>
    <submittedName>
        <fullName evidence="5">BnaC03g44400D protein</fullName>
    </submittedName>
</protein>
<keyword evidence="2" id="KW-0677">Repeat</keyword>
<evidence type="ECO:0000313" key="5">
    <source>
        <dbReference type="EMBL" id="CDY15079.1"/>
    </source>
</evidence>
<keyword evidence="6" id="KW-1185">Reference proteome</keyword>
<evidence type="ECO:0000313" key="6">
    <source>
        <dbReference type="Proteomes" id="UP000028999"/>
    </source>
</evidence>
<keyword evidence="3" id="KW-0472">Membrane</keyword>
<feature type="domain" description="Gnk2-homologous" evidence="4">
    <location>
        <begin position="1"/>
        <end position="54"/>
    </location>
</feature>
<evidence type="ECO:0000256" key="3">
    <source>
        <dbReference type="SAM" id="Phobius"/>
    </source>
</evidence>
<evidence type="ECO:0000259" key="4">
    <source>
        <dbReference type="PROSITE" id="PS51473"/>
    </source>
</evidence>
<evidence type="ECO:0000256" key="2">
    <source>
        <dbReference type="ARBA" id="ARBA00022737"/>
    </source>
</evidence>
<dbReference type="InterPro" id="IPR002902">
    <property type="entry name" value="GNK2"/>
</dbReference>
<dbReference type="PANTHER" id="PTHR32099">
    <property type="entry name" value="CYSTEINE-RICH REPEAT SECRETORY PROTEIN"/>
    <property type="match status" value="1"/>
</dbReference>
<dbReference type="OMA" id="CKARIFG"/>
<dbReference type="InterPro" id="IPR011009">
    <property type="entry name" value="Kinase-like_dom_sf"/>
</dbReference>
<proteinExistence type="predicted"/>
<sequence>MVTGLFLCRGDVSQEVCRNCVTFTVYESFTQCPTQREAVLYYDECMLRYSHRNILSTIETARPFPLASNIAILTDQQKGFRDLVLSMMNHTATEAAVSSRKFGARKDNFIPVQRVYGLVQCTPDLTTQECSRCLEASINQLPTANNGTRVLLPSCNSRYESYPFYNESAASIFLSPLPPPLSPRPGQSSVNFLSIVVPIIVVVLLFIAGYCFLSKREKRTYEIAPTFNHEDDITIIDSLQLDYRTIQAATNYYSEDNKIGQGGFGEVYKGIFSNGTELLGFSLEGEERILVYEYVPYFLFGKPCKARLAGLDSTIQYNWRSCSRDSVSSSRFTANNHTP</sequence>
<dbReference type="EMBL" id="LK032051">
    <property type="protein sequence ID" value="CDY15079.1"/>
    <property type="molecule type" value="Genomic_DNA"/>
</dbReference>
<reference evidence="5 6" key="1">
    <citation type="journal article" date="2014" name="Science">
        <title>Plant genetics. Early allopolyploid evolution in the post-Neolithic Brassica napus oilseed genome.</title>
        <authorList>
            <person name="Chalhoub B."/>
            <person name="Denoeud F."/>
            <person name="Liu S."/>
            <person name="Parkin I.A."/>
            <person name="Tang H."/>
            <person name="Wang X."/>
            <person name="Chiquet J."/>
            <person name="Belcram H."/>
            <person name="Tong C."/>
            <person name="Samans B."/>
            <person name="Correa M."/>
            <person name="Da Silva C."/>
            <person name="Just J."/>
            <person name="Falentin C."/>
            <person name="Koh C.S."/>
            <person name="Le Clainche I."/>
            <person name="Bernard M."/>
            <person name="Bento P."/>
            <person name="Noel B."/>
            <person name="Labadie K."/>
            <person name="Alberti A."/>
            <person name="Charles M."/>
            <person name="Arnaud D."/>
            <person name="Guo H."/>
            <person name="Daviaud C."/>
            <person name="Alamery S."/>
            <person name="Jabbari K."/>
            <person name="Zhao M."/>
            <person name="Edger P.P."/>
            <person name="Chelaifa H."/>
            <person name="Tack D."/>
            <person name="Lassalle G."/>
            <person name="Mestiri I."/>
            <person name="Schnel N."/>
            <person name="Le Paslier M.C."/>
            <person name="Fan G."/>
            <person name="Renault V."/>
            <person name="Bayer P.E."/>
            <person name="Golicz A.A."/>
            <person name="Manoli S."/>
            <person name="Lee T.H."/>
            <person name="Thi V.H."/>
            <person name="Chalabi S."/>
            <person name="Hu Q."/>
            <person name="Fan C."/>
            <person name="Tollenaere R."/>
            <person name="Lu Y."/>
            <person name="Battail C."/>
            <person name="Shen J."/>
            <person name="Sidebottom C.H."/>
            <person name="Wang X."/>
            <person name="Canaguier A."/>
            <person name="Chauveau A."/>
            <person name="Berard A."/>
            <person name="Deniot G."/>
            <person name="Guan M."/>
            <person name="Liu Z."/>
            <person name="Sun F."/>
            <person name="Lim Y.P."/>
            <person name="Lyons E."/>
            <person name="Town C.D."/>
            <person name="Bancroft I."/>
            <person name="Wang X."/>
            <person name="Meng J."/>
            <person name="Ma J."/>
            <person name="Pires J.C."/>
            <person name="King G.J."/>
            <person name="Brunel D."/>
            <person name="Delourme R."/>
            <person name="Renard M."/>
            <person name="Aury J.M."/>
            <person name="Adams K.L."/>
            <person name="Batley J."/>
            <person name="Snowdon R.J."/>
            <person name="Tost J."/>
            <person name="Edwards D."/>
            <person name="Zhou Y."/>
            <person name="Hua W."/>
            <person name="Sharpe A.G."/>
            <person name="Paterson A.H."/>
            <person name="Guan C."/>
            <person name="Wincker P."/>
        </authorList>
    </citation>
    <scope>NUCLEOTIDE SEQUENCE [LARGE SCALE GENOMIC DNA]</scope>
    <source>
        <strain evidence="6">cv. Darmor-bzh</strain>
    </source>
</reference>
<dbReference type="SUPFAM" id="SSF56112">
    <property type="entry name" value="Protein kinase-like (PK-like)"/>
    <property type="match status" value="1"/>
</dbReference>
<feature type="domain" description="Gnk2-homologous" evidence="4">
    <location>
        <begin position="61"/>
        <end position="164"/>
    </location>
</feature>
<gene>
    <name evidence="5" type="primary">BnaC03g44400D</name>
    <name evidence="5" type="ORF">GSBRNA2T00085218001</name>
</gene>
<dbReference type="Gramene" id="CDY15079">
    <property type="protein sequence ID" value="CDY15079"/>
    <property type="gene ID" value="GSBRNA2T00085218001"/>
</dbReference>
<keyword evidence="1" id="KW-0732">Signal</keyword>
<dbReference type="Pfam" id="PF01657">
    <property type="entry name" value="Stress-antifung"/>
    <property type="match status" value="2"/>
</dbReference>
<keyword evidence="3" id="KW-1133">Transmembrane helix</keyword>
<dbReference type="CDD" id="cd23509">
    <property type="entry name" value="Gnk2-like"/>
    <property type="match status" value="2"/>
</dbReference>
<dbReference type="PANTHER" id="PTHR32099:SF93">
    <property type="entry name" value="GNK2-HOMOLOGOUS DOMAIN-CONTAINING PROTEIN"/>
    <property type="match status" value="1"/>
</dbReference>
<keyword evidence="3" id="KW-0812">Transmembrane</keyword>
<dbReference type="AlphaFoldDB" id="A0A078FQD4"/>
<evidence type="ECO:0000256" key="1">
    <source>
        <dbReference type="ARBA" id="ARBA00022729"/>
    </source>
</evidence>
<dbReference type="InterPro" id="IPR038408">
    <property type="entry name" value="GNK2_sf"/>
</dbReference>
<dbReference type="PaxDb" id="3708-A0A078FQD4"/>
<dbReference type="Gene3D" id="3.30.200.20">
    <property type="entry name" value="Phosphorylase Kinase, domain 1"/>
    <property type="match status" value="1"/>
</dbReference>